<organism evidence="2">
    <name type="scientific">Panicum hallii</name>
    <dbReference type="NCBI Taxonomy" id="206008"/>
    <lineage>
        <taxon>Eukaryota</taxon>
        <taxon>Viridiplantae</taxon>
        <taxon>Streptophyta</taxon>
        <taxon>Embryophyta</taxon>
        <taxon>Tracheophyta</taxon>
        <taxon>Spermatophyta</taxon>
        <taxon>Magnoliopsida</taxon>
        <taxon>Liliopsida</taxon>
        <taxon>Poales</taxon>
        <taxon>Poaceae</taxon>
        <taxon>PACMAD clade</taxon>
        <taxon>Panicoideae</taxon>
        <taxon>Panicodae</taxon>
        <taxon>Paniceae</taxon>
        <taxon>Panicinae</taxon>
        <taxon>Panicum</taxon>
        <taxon>Panicum sect. Panicum</taxon>
    </lineage>
</organism>
<dbReference type="Gramene" id="PVH34525">
    <property type="protein sequence ID" value="PVH34525"/>
    <property type="gene ID" value="PAHAL_8G238000"/>
</dbReference>
<dbReference type="AlphaFoldDB" id="A0A2T8IA27"/>
<evidence type="ECO:0000256" key="1">
    <source>
        <dbReference type="SAM" id="MobiDB-lite"/>
    </source>
</evidence>
<feature type="region of interest" description="Disordered" evidence="1">
    <location>
        <begin position="44"/>
        <end position="66"/>
    </location>
</feature>
<dbReference type="Proteomes" id="UP000243499">
    <property type="component" value="Chromosome 8"/>
</dbReference>
<reference evidence="2" key="1">
    <citation type="submission" date="2018-04" db="EMBL/GenBank/DDBJ databases">
        <title>WGS assembly of Panicum hallii.</title>
        <authorList>
            <person name="Lovell J."/>
            <person name="Jenkins J."/>
            <person name="Lowry D."/>
            <person name="Mamidi S."/>
            <person name="Sreedasyam A."/>
            <person name="Weng X."/>
            <person name="Barry K."/>
            <person name="Bonette J."/>
            <person name="Campitelli B."/>
            <person name="Daum C."/>
            <person name="Gordon S."/>
            <person name="Gould B."/>
            <person name="Lipzen A."/>
            <person name="Macqueen A."/>
            <person name="Palacio-Mejia J."/>
            <person name="Plott C."/>
            <person name="Shakirov E."/>
            <person name="Shu S."/>
            <person name="Yoshinaga Y."/>
            <person name="Zane M."/>
            <person name="Rokhsar D."/>
            <person name="Grimwood J."/>
            <person name="Schmutz J."/>
            <person name="Juenger T."/>
        </authorList>
    </citation>
    <scope>NUCLEOTIDE SEQUENCE [LARGE SCALE GENOMIC DNA]</scope>
    <source>
        <strain evidence="2">FIL2</strain>
    </source>
</reference>
<evidence type="ECO:0000313" key="2">
    <source>
        <dbReference type="EMBL" id="PVH34525.1"/>
    </source>
</evidence>
<dbReference type="EMBL" id="CM008053">
    <property type="protein sequence ID" value="PVH34525.1"/>
    <property type="molecule type" value="Genomic_DNA"/>
</dbReference>
<sequence>MYAPYYWYYCIIVPSSVESLNDRPAVSYHIQLVSYTTFKRKTRNRRQNHLMASSTSRSPGSPWRRRQVWVPASRQLARRMPS</sequence>
<protein>
    <submittedName>
        <fullName evidence="2">Uncharacterized protein</fullName>
    </submittedName>
</protein>
<name>A0A2T8IA27_9POAL</name>
<accession>A0A2T8IA27</accession>
<feature type="compositionally biased region" description="Polar residues" evidence="1">
    <location>
        <begin position="50"/>
        <end position="59"/>
    </location>
</feature>
<gene>
    <name evidence="2" type="ORF">PAHAL_8G238000</name>
</gene>
<proteinExistence type="predicted"/>